<dbReference type="InterPro" id="IPR029057">
    <property type="entry name" value="PRTase-like"/>
</dbReference>
<keyword evidence="2" id="KW-0808">Transferase</keyword>
<dbReference type="NCBIfam" id="NF004689">
    <property type="entry name" value="PRK06031.1"/>
    <property type="match status" value="1"/>
</dbReference>
<dbReference type="Proteomes" id="UP000265619">
    <property type="component" value="Unassembled WGS sequence"/>
</dbReference>
<dbReference type="OrthoDB" id="8639051at2"/>
<evidence type="ECO:0000313" key="2">
    <source>
        <dbReference type="EMBL" id="RIX71834.1"/>
    </source>
</evidence>
<dbReference type="GO" id="GO:0016757">
    <property type="term" value="F:glycosyltransferase activity"/>
    <property type="evidence" value="ECO:0007669"/>
    <property type="project" value="UniProtKB-KW"/>
</dbReference>
<sequence length="246" mass="26355">MVCMSTPATEAAAALPDFEATTGYWQRIVDASELTQPIAPPYQYSYPARLRDGRYLVLPLRGMPSQPGRCVASLIANQASLDVVQTLAQAMAVEARGFAVDAVVGLPTLGLAFAPGVAQALGHARYVPLGYSRKYWYQDELSEPVSSITTPGKGKLLYVDPNQLPLLAGKRVLVVDDAVSSGTTMVSGLRLLERCGAEVVAIAVAMRQGTQWRDKLRNAAGEPIPVVGAFDSPRMVRTPEGWVPEA</sequence>
<dbReference type="EMBL" id="QXMN01000127">
    <property type="protein sequence ID" value="RIX71834.1"/>
    <property type="molecule type" value="Genomic_DNA"/>
</dbReference>
<name>A0A9X8CYX1_9BURK</name>
<keyword evidence="2" id="KW-0328">Glycosyltransferase</keyword>
<dbReference type="AlphaFoldDB" id="A0A9X8CYX1"/>
<dbReference type="Pfam" id="PF00156">
    <property type="entry name" value="Pribosyltran"/>
    <property type="match status" value="1"/>
</dbReference>
<evidence type="ECO:0000313" key="3">
    <source>
        <dbReference type="Proteomes" id="UP000265619"/>
    </source>
</evidence>
<accession>A0A9X8CYX1</accession>
<keyword evidence="3" id="KW-1185">Reference proteome</keyword>
<comment type="caution">
    <text evidence="2">The sequence shown here is derived from an EMBL/GenBank/DDBJ whole genome shotgun (WGS) entry which is preliminary data.</text>
</comment>
<dbReference type="PANTHER" id="PTHR43218:SF1">
    <property type="entry name" value="PHOSPHORIBOSYLTRANSFERASE"/>
    <property type="match status" value="1"/>
</dbReference>
<gene>
    <name evidence="2" type="ORF">D3H34_31520</name>
</gene>
<evidence type="ECO:0000259" key="1">
    <source>
        <dbReference type="Pfam" id="PF00156"/>
    </source>
</evidence>
<dbReference type="InterPro" id="IPR000836">
    <property type="entry name" value="PRTase_dom"/>
</dbReference>
<reference evidence="2 3" key="1">
    <citation type="submission" date="2018-09" db="EMBL/GenBank/DDBJ databases">
        <title>Acidovorax cavernicola nov. sp. isolated from Gruta de las Maravillas (Aracena, Spain).</title>
        <authorList>
            <person name="Jurado V."/>
            <person name="Gutierrez-Patricio S."/>
            <person name="Gonzalez-Pimentel J.L."/>
            <person name="Miller A.Z."/>
            <person name="Laiz L."/>
            <person name="Saiz-Jimenez C."/>
        </authorList>
    </citation>
    <scope>NUCLEOTIDE SEQUENCE [LARGE SCALE GENOMIC DNA]</scope>
    <source>
        <strain evidence="2 3">1011MAR4D40.2</strain>
    </source>
</reference>
<protein>
    <submittedName>
        <fullName evidence="2">Phosphoribosyltransferase</fullName>
    </submittedName>
</protein>
<dbReference type="PANTHER" id="PTHR43218">
    <property type="entry name" value="PHOSPHORIBOSYLTRANSFERASE-RELATED"/>
    <property type="match status" value="1"/>
</dbReference>
<dbReference type="SUPFAM" id="SSF53271">
    <property type="entry name" value="PRTase-like"/>
    <property type="match status" value="1"/>
</dbReference>
<dbReference type="Gene3D" id="3.40.50.2020">
    <property type="match status" value="1"/>
</dbReference>
<feature type="domain" description="Phosphoribosyltransferase" evidence="1">
    <location>
        <begin position="74"/>
        <end position="216"/>
    </location>
</feature>
<proteinExistence type="predicted"/>
<dbReference type="CDD" id="cd06223">
    <property type="entry name" value="PRTases_typeI"/>
    <property type="match status" value="1"/>
</dbReference>
<organism evidence="2 3">
    <name type="scientific">Acidovorax cavernicola</name>
    <dbReference type="NCBI Taxonomy" id="1675792"/>
    <lineage>
        <taxon>Bacteria</taxon>
        <taxon>Pseudomonadati</taxon>
        <taxon>Pseudomonadota</taxon>
        <taxon>Betaproteobacteria</taxon>
        <taxon>Burkholderiales</taxon>
        <taxon>Comamonadaceae</taxon>
        <taxon>Acidovorax</taxon>
    </lineage>
</organism>